<dbReference type="Proteomes" id="UP001589867">
    <property type="component" value="Unassembled WGS sequence"/>
</dbReference>
<evidence type="ECO:0000259" key="2">
    <source>
        <dbReference type="Pfam" id="PF00248"/>
    </source>
</evidence>
<comment type="caution">
    <text evidence="3">The sequence shown here is derived from an EMBL/GenBank/DDBJ whole genome shotgun (WGS) entry which is preliminary data.</text>
</comment>
<dbReference type="InterPro" id="IPR036812">
    <property type="entry name" value="NAD(P)_OxRdtase_dom_sf"/>
</dbReference>
<dbReference type="InterPro" id="IPR023210">
    <property type="entry name" value="NADP_OxRdtase_dom"/>
</dbReference>
<accession>A0ABV6MAU9</accession>
<keyword evidence="4" id="KW-1185">Reference proteome</keyword>
<dbReference type="PANTHER" id="PTHR43364:SF4">
    <property type="entry name" value="NAD(P)-LINKED OXIDOREDUCTASE SUPERFAMILY PROTEIN"/>
    <property type="match status" value="1"/>
</dbReference>
<dbReference type="EMBL" id="JBHLUH010000060">
    <property type="protein sequence ID" value="MFC0531523.1"/>
    <property type="molecule type" value="Genomic_DNA"/>
</dbReference>
<sequence length="346" mass="37610">MTIALSRVLGRTGVRISPLTLGTFNVGRGSDEDGIRLVHAALDAGVTAVDTADVYGAGASERVLGKALQGRRDDVFLATKFHNQVGDNPLHAGSSRRWIVRAVEESLRRLGTDHIDLYQAHRPDPHTDLLETLQTLNDLIRQGKIRYYGTSVFPAHQLVEARWLAEKHGLIAPHTEQLPYSPLVRTAEREVLPVARQYGIGVLTYSPLAAGWLSGQYRIGGHQPQSARADFVPGRFDITLERNQPKLAAADALARLAEDSGLSLVDLAIGFALNHPAVSSVIIGPRTPEHLEAYLKAATVELGDAVLDRVDEIVAPGSHFLERDTGRRTPSLQPAALRRTREGAPA</sequence>
<protein>
    <submittedName>
        <fullName evidence="3">Aldo/keto reductase</fullName>
    </submittedName>
</protein>
<dbReference type="SUPFAM" id="SSF51430">
    <property type="entry name" value="NAD(P)-linked oxidoreductase"/>
    <property type="match status" value="1"/>
</dbReference>
<dbReference type="InterPro" id="IPR050523">
    <property type="entry name" value="AKR_Detox_Biosynth"/>
</dbReference>
<proteinExistence type="predicted"/>
<organism evidence="3 4">
    <name type="scientific">Phytohabitans kaempferiae</name>
    <dbReference type="NCBI Taxonomy" id="1620943"/>
    <lineage>
        <taxon>Bacteria</taxon>
        <taxon>Bacillati</taxon>
        <taxon>Actinomycetota</taxon>
        <taxon>Actinomycetes</taxon>
        <taxon>Micromonosporales</taxon>
        <taxon>Micromonosporaceae</taxon>
    </lineage>
</organism>
<dbReference type="Gene3D" id="3.20.20.100">
    <property type="entry name" value="NADP-dependent oxidoreductase domain"/>
    <property type="match status" value="1"/>
</dbReference>
<dbReference type="RefSeq" id="WP_377256080.1">
    <property type="nucleotide sequence ID" value="NZ_JBHLUH010000060.1"/>
</dbReference>
<name>A0ABV6MAU9_9ACTN</name>
<dbReference type="Pfam" id="PF00248">
    <property type="entry name" value="Aldo_ket_red"/>
    <property type="match status" value="1"/>
</dbReference>
<dbReference type="PANTHER" id="PTHR43364">
    <property type="entry name" value="NADH-SPECIFIC METHYLGLYOXAL REDUCTASE-RELATED"/>
    <property type="match status" value="1"/>
</dbReference>
<reference evidence="3 4" key="1">
    <citation type="submission" date="2024-09" db="EMBL/GenBank/DDBJ databases">
        <authorList>
            <person name="Sun Q."/>
            <person name="Mori K."/>
        </authorList>
    </citation>
    <scope>NUCLEOTIDE SEQUENCE [LARGE SCALE GENOMIC DNA]</scope>
    <source>
        <strain evidence="3 4">TBRC 3947</strain>
    </source>
</reference>
<dbReference type="PRINTS" id="PR00069">
    <property type="entry name" value="ALDKETRDTASE"/>
</dbReference>
<dbReference type="InterPro" id="IPR020471">
    <property type="entry name" value="AKR"/>
</dbReference>
<evidence type="ECO:0000313" key="4">
    <source>
        <dbReference type="Proteomes" id="UP001589867"/>
    </source>
</evidence>
<evidence type="ECO:0000256" key="1">
    <source>
        <dbReference type="ARBA" id="ARBA00023002"/>
    </source>
</evidence>
<keyword evidence="1" id="KW-0560">Oxidoreductase</keyword>
<evidence type="ECO:0000313" key="3">
    <source>
        <dbReference type="EMBL" id="MFC0531523.1"/>
    </source>
</evidence>
<feature type="domain" description="NADP-dependent oxidoreductase" evidence="2">
    <location>
        <begin position="18"/>
        <end position="314"/>
    </location>
</feature>
<gene>
    <name evidence="3" type="ORF">ACFFIA_28145</name>
</gene>